<dbReference type="EMBL" id="GBXM01006343">
    <property type="protein sequence ID" value="JAI02235.1"/>
    <property type="molecule type" value="Transcribed_RNA"/>
</dbReference>
<dbReference type="AlphaFoldDB" id="A0A0E9XHV6"/>
<protein>
    <submittedName>
        <fullName evidence="1">Uncharacterized protein</fullName>
    </submittedName>
</protein>
<name>A0A0E9XHV6_ANGAN</name>
<accession>A0A0E9XHV6</accession>
<sequence length="20" mass="2181">MCVITLPLFSLRKASGPFLS</sequence>
<reference evidence="1" key="1">
    <citation type="submission" date="2014-11" db="EMBL/GenBank/DDBJ databases">
        <authorList>
            <person name="Amaro Gonzalez C."/>
        </authorList>
    </citation>
    <scope>NUCLEOTIDE SEQUENCE</scope>
</reference>
<evidence type="ECO:0000313" key="1">
    <source>
        <dbReference type="EMBL" id="JAI02235.1"/>
    </source>
</evidence>
<proteinExistence type="predicted"/>
<reference evidence="1" key="2">
    <citation type="journal article" date="2015" name="Fish Shellfish Immunol.">
        <title>Early steps in the European eel (Anguilla anguilla)-Vibrio vulnificus interaction in the gills: Role of the RtxA13 toxin.</title>
        <authorList>
            <person name="Callol A."/>
            <person name="Pajuelo D."/>
            <person name="Ebbesson L."/>
            <person name="Teles M."/>
            <person name="MacKenzie S."/>
            <person name="Amaro C."/>
        </authorList>
    </citation>
    <scope>NUCLEOTIDE SEQUENCE</scope>
</reference>
<organism evidence="1">
    <name type="scientific">Anguilla anguilla</name>
    <name type="common">European freshwater eel</name>
    <name type="synonym">Muraena anguilla</name>
    <dbReference type="NCBI Taxonomy" id="7936"/>
    <lineage>
        <taxon>Eukaryota</taxon>
        <taxon>Metazoa</taxon>
        <taxon>Chordata</taxon>
        <taxon>Craniata</taxon>
        <taxon>Vertebrata</taxon>
        <taxon>Euteleostomi</taxon>
        <taxon>Actinopterygii</taxon>
        <taxon>Neopterygii</taxon>
        <taxon>Teleostei</taxon>
        <taxon>Anguilliformes</taxon>
        <taxon>Anguillidae</taxon>
        <taxon>Anguilla</taxon>
    </lineage>
</organism>